<keyword evidence="2" id="KW-1185">Reference proteome</keyword>
<dbReference type="RefSeq" id="WP_183203017.1">
    <property type="nucleotide sequence ID" value="NZ_JACIEK010000040.1"/>
</dbReference>
<organism evidence="1 2">
    <name type="scientific">Aureimonas pseudogalii</name>
    <dbReference type="NCBI Taxonomy" id="1744844"/>
    <lineage>
        <taxon>Bacteria</taxon>
        <taxon>Pseudomonadati</taxon>
        <taxon>Pseudomonadota</taxon>
        <taxon>Alphaproteobacteria</taxon>
        <taxon>Hyphomicrobiales</taxon>
        <taxon>Aurantimonadaceae</taxon>
        <taxon>Aureimonas</taxon>
    </lineage>
</organism>
<name>A0A7W6MMK0_9HYPH</name>
<proteinExistence type="predicted"/>
<evidence type="ECO:0000313" key="2">
    <source>
        <dbReference type="Proteomes" id="UP000542776"/>
    </source>
</evidence>
<comment type="caution">
    <text evidence="1">The sequence shown here is derived from an EMBL/GenBank/DDBJ whole genome shotgun (WGS) entry which is preliminary data.</text>
</comment>
<dbReference type="Proteomes" id="UP000542776">
    <property type="component" value="Unassembled WGS sequence"/>
</dbReference>
<dbReference type="EMBL" id="JACIEK010000040">
    <property type="protein sequence ID" value="MBB4000917.1"/>
    <property type="molecule type" value="Genomic_DNA"/>
</dbReference>
<reference evidence="1 2" key="1">
    <citation type="submission" date="2020-08" db="EMBL/GenBank/DDBJ databases">
        <title>Genomic Encyclopedia of Type Strains, Phase IV (KMG-IV): sequencing the most valuable type-strain genomes for metagenomic binning, comparative biology and taxonomic classification.</title>
        <authorList>
            <person name="Goeker M."/>
        </authorList>
    </citation>
    <scope>NUCLEOTIDE SEQUENCE [LARGE SCALE GENOMIC DNA]</scope>
    <source>
        <strain evidence="1 2">DSM 102238</strain>
    </source>
</reference>
<dbReference type="AlphaFoldDB" id="A0A7W6MMK0"/>
<accession>A0A7W6MMK0</accession>
<evidence type="ECO:0000313" key="1">
    <source>
        <dbReference type="EMBL" id="MBB4000917.1"/>
    </source>
</evidence>
<protein>
    <submittedName>
        <fullName evidence="1">Uncharacterized protein</fullName>
    </submittedName>
</protein>
<sequence>MPSIASEQITRPVIVDDAIGFSGKVNLFMVRFNKNRRLAKHSSLRKGFFSDDAHEYQIHLLNGFLDGVF</sequence>
<gene>
    <name evidence="1" type="ORF">GGR04_004803</name>
</gene>